<dbReference type="UniPathway" id="UPA00337"/>
<accession>A0A1H1VET3</accession>
<evidence type="ECO:0000256" key="3">
    <source>
        <dbReference type="ARBA" id="ARBA00022737"/>
    </source>
</evidence>
<dbReference type="GO" id="GO:0016866">
    <property type="term" value="F:intramolecular transferase activity"/>
    <property type="evidence" value="ECO:0007669"/>
    <property type="project" value="InterPro"/>
</dbReference>
<sequence>MKILMHSKDFASREAFAAKPGRLSQSIVAAIDWLKRTQDPAGFWVGMVESNSAIEAEWLLASHFLKFPLPSEDAIVKALLQRQRPDGSWGIYPGAPDGDVNSTIEVYAALRAKGFEPQCDELVRARAWILAHDGIRKIRVFTKYWLAMLGVWPWEHTPNLPPEIIRLPVWFPFSIYNFAQWARATLMPLTIVSARRPFWPLPDGSKLEELFPCPYHEFDFSTPAKPAGVFSLEWLFRKIDRALHKAQDWKLIPFRETTIKICLEWIIRHQDADGGWGGIQPPWIYGLIALVNEGYTLDHPVVAKGISALAAHWSYERNGATHIQASESPVWDTILALLALHEAGVGSSTPEVRKALEWVLNQQVLVPGDWSIKIKNVRPGGWAFERANIHYPDVDDTAVALLVLGKLRTTAGGLRDRIERAIELGVEWTLAMQCQNGGWAAFDRDNNKEIICKIPFCNFGEAIDPPSVDVTGHVIEAFAALGYDKTHPAIARALAYVKREQEEEGSWFGRWGVNHIYGTAAVLPALKAVGEDMTQPFARRAVDWIMSRQNNDGGWGETCASYMDPELRGRGASTPSQTAWGIMCLQSVPPNAEINDAIERGIGYLCSNQKEDGTWDEDYYTATGFPGYGIGVRTKSTATELAERLQQGTELSRGFMLSFNMYRHYFPLLALARAATAPGR</sequence>
<dbReference type="InterPro" id="IPR018333">
    <property type="entry name" value="Squalene_cyclase"/>
</dbReference>
<dbReference type="CDD" id="cd02892">
    <property type="entry name" value="SQCY_1"/>
    <property type="match status" value="1"/>
</dbReference>
<dbReference type="NCBIfam" id="TIGR01787">
    <property type="entry name" value="squalene_cyclas"/>
    <property type="match status" value="1"/>
</dbReference>
<proteinExistence type="inferred from homology"/>
<dbReference type="Pfam" id="PF13249">
    <property type="entry name" value="SQHop_cyclase_N"/>
    <property type="match status" value="1"/>
</dbReference>
<dbReference type="SUPFAM" id="SSF48239">
    <property type="entry name" value="Terpenoid cyclases/Protein prenyltransferases"/>
    <property type="match status" value="2"/>
</dbReference>
<evidence type="ECO:0000313" key="8">
    <source>
        <dbReference type="Proteomes" id="UP000243904"/>
    </source>
</evidence>
<dbReference type="Pfam" id="PF13243">
    <property type="entry name" value="SQHop_cyclase_C"/>
    <property type="match status" value="1"/>
</dbReference>
<evidence type="ECO:0000256" key="1">
    <source>
        <dbReference type="ARBA" id="ARBA00004999"/>
    </source>
</evidence>
<comment type="similarity">
    <text evidence="2">Belongs to the terpene cyclase/mutase family.</text>
</comment>
<evidence type="ECO:0000259" key="6">
    <source>
        <dbReference type="Pfam" id="PF13249"/>
    </source>
</evidence>
<keyword evidence="8" id="KW-1185">Reference proteome</keyword>
<dbReference type="RefSeq" id="WP_244549122.1">
    <property type="nucleotide sequence ID" value="NZ_LT629750.1"/>
</dbReference>
<dbReference type="SFLD" id="SFLDG01016">
    <property type="entry name" value="Prenyltransferase_Like_2"/>
    <property type="match status" value="1"/>
</dbReference>
<reference evidence="8" key="1">
    <citation type="submission" date="2016-10" db="EMBL/GenBank/DDBJ databases">
        <authorList>
            <person name="Varghese N."/>
            <person name="Submissions S."/>
        </authorList>
    </citation>
    <scope>NUCLEOTIDE SEQUENCE [LARGE SCALE GENOMIC DNA]</scope>
    <source>
        <strain evidence="8">GAS369</strain>
    </source>
</reference>
<keyword evidence="3" id="KW-0677">Repeat</keyword>
<dbReference type="InterPro" id="IPR008930">
    <property type="entry name" value="Terpenoid_cyclase/PrenylTrfase"/>
</dbReference>
<dbReference type="PANTHER" id="PTHR11764">
    <property type="entry name" value="TERPENE CYCLASE/MUTASE FAMILY MEMBER"/>
    <property type="match status" value="1"/>
</dbReference>
<dbReference type="Gene3D" id="1.50.10.20">
    <property type="match status" value="2"/>
</dbReference>
<evidence type="ECO:0000256" key="4">
    <source>
        <dbReference type="ARBA" id="ARBA00023235"/>
    </source>
</evidence>
<dbReference type="InterPro" id="IPR006400">
    <property type="entry name" value="Hopene-cyclase"/>
</dbReference>
<dbReference type="Proteomes" id="UP000243904">
    <property type="component" value="Chromosome I"/>
</dbReference>
<keyword evidence="4" id="KW-0413">Isomerase</keyword>
<dbReference type="PANTHER" id="PTHR11764:SF20">
    <property type="entry name" value="LANOSTEROL SYNTHASE"/>
    <property type="match status" value="1"/>
</dbReference>
<dbReference type="AlphaFoldDB" id="A0A1H1VET3"/>
<feature type="domain" description="Squalene cyclase C-terminal" evidence="5">
    <location>
        <begin position="328"/>
        <end position="627"/>
    </location>
</feature>
<protein>
    <submittedName>
        <fullName evidence="7">Squalene-hopene/tetraprenyl-beta-curcumene cyclase</fullName>
    </submittedName>
</protein>
<name>A0A1H1VET3_9BRAD</name>
<evidence type="ECO:0000256" key="2">
    <source>
        <dbReference type="ARBA" id="ARBA00009755"/>
    </source>
</evidence>
<dbReference type="GO" id="GO:0005811">
    <property type="term" value="C:lipid droplet"/>
    <property type="evidence" value="ECO:0007669"/>
    <property type="project" value="InterPro"/>
</dbReference>
<dbReference type="EMBL" id="LT629750">
    <property type="protein sequence ID" value="SDS83233.1"/>
    <property type="molecule type" value="Genomic_DNA"/>
</dbReference>
<dbReference type="InterPro" id="IPR032697">
    <property type="entry name" value="SQ_cyclase_N"/>
</dbReference>
<dbReference type="NCBIfam" id="TIGR01507">
    <property type="entry name" value="hopene_cyclase"/>
    <property type="match status" value="1"/>
</dbReference>
<feature type="domain" description="Squalene cyclase N-terminal" evidence="6">
    <location>
        <begin position="28"/>
        <end position="312"/>
    </location>
</feature>
<dbReference type="GO" id="GO:0016104">
    <property type="term" value="P:triterpenoid biosynthetic process"/>
    <property type="evidence" value="ECO:0007669"/>
    <property type="project" value="InterPro"/>
</dbReference>
<organism evidence="7 8">
    <name type="scientific">Bradyrhizobium canariense</name>
    <dbReference type="NCBI Taxonomy" id="255045"/>
    <lineage>
        <taxon>Bacteria</taxon>
        <taxon>Pseudomonadati</taxon>
        <taxon>Pseudomonadota</taxon>
        <taxon>Alphaproteobacteria</taxon>
        <taxon>Hyphomicrobiales</taxon>
        <taxon>Nitrobacteraceae</taxon>
        <taxon>Bradyrhizobium</taxon>
    </lineage>
</organism>
<evidence type="ECO:0000259" key="5">
    <source>
        <dbReference type="Pfam" id="PF13243"/>
    </source>
</evidence>
<evidence type="ECO:0000313" key="7">
    <source>
        <dbReference type="EMBL" id="SDS83233.1"/>
    </source>
</evidence>
<dbReference type="InterPro" id="IPR032696">
    <property type="entry name" value="SQ_cyclase_C"/>
</dbReference>
<gene>
    <name evidence="7" type="ORF">SAMN05444158_3378</name>
</gene>
<comment type="pathway">
    <text evidence="1">Secondary metabolite biosynthesis; hopanoid biosynthesis.</text>
</comment>